<organism evidence="2 3">
    <name type="scientific">Solibacillus faecavium</name>
    <dbReference type="NCBI Taxonomy" id="2762221"/>
    <lineage>
        <taxon>Bacteria</taxon>
        <taxon>Bacillati</taxon>
        <taxon>Bacillota</taxon>
        <taxon>Bacilli</taxon>
        <taxon>Bacillales</taxon>
        <taxon>Caryophanaceae</taxon>
        <taxon>Solibacillus</taxon>
    </lineage>
</organism>
<dbReference type="PANTHER" id="PTHR37804">
    <property type="entry name" value="CDAA REGULATORY PROTEIN CDAR"/>
    <property type="match status" value="1"/>
</dbReference>
<dbReference type="Proteomes" id="UP000619101">
    <property type="component" value="Unassembled WGS sequence"/>
</dbReference>
<evidence type="ECO:0008006" key="4">
    <source>
        <dbReference type="Google" id="ProtNLM"/>
    </source>
</evidence>
<dbReference type="RefSeq" id="WP_191701468.1">
    <property type="nucleotide sequence ID" value="NZ_JACSPZ010000010.1"/>
</dbReference>
<sequence>MDKLFDSPWMLRLTALFLAAALFLYIQTEDNRAADSGSSNETDVITNVPLEVYYDSDSLFVTGLPETVDVKISGPKAIVLTTKLEKDYKLFVDLNSLLIGEHSVTIQQENFSEKLNVSIEPKIVNVTIEEKITEQFRIEPEMNKSLVAEDFIVNRMSVEPTKVAITGAKSVIDNISFVKATITGEKGLKESFEQEATVKVLDRDLNKLDVRANPDKVNVKVEINEYSREVPITLVEIGESVDGLKIEKLSSEPSRITVYGPKAAVDALEEVNVEVSREKITESGSYDFKIPLPTGATKLSQNKLTVYADVSGEPVREEESEANAEESVDNAE</sequence>
<reference evidence="2 3" key="1">
    <citation type="submission" date="2020-08" db="EMBL/GenBank/DDBJ databases">
        <title>A Genomic Blueprint of the Chicken Gut Microbiome.</title>
        <authorList>
            <person name="Gilroy R."/>
            <person name="Ravi A."/>
            <person name="Getino M."/>
            <person name="Pursley I."/>
            <person name="Horton D.L."/>
            <person name="Alikhan N.-F."/>
            <person name="Baker D."/>
            <person name="Gharbi K."/>
            <person name="Hall N."/>
            <person name="Watson M."/>
            <person name="Adriaenssens E.M."/>
            <person name="Foster-Nyarko E."/>
            <person name="Jarju S."/>
            <person name="Secka A."/>
            <person name="Antonio M."/>
            <person name="Oren A."/>
            <person name="Chaudhuri R."/>
            <person name="La Ragione R.M."/>
            <person name="Hildebrand F."/>
            <person name="Pallen M.J."/>
        </authorList>
    </citation>
    <scope>NUCLEOTIDE SEQUENCE [LARGE SCALE GENOMIC DNA]</scope>
    <source>
        <strain evidence="2 3">A46</strain>
    </source>
</reference>
<dbReference type="InterPro" id="IPR012505">
    <property type="entry name" value="YbbR"/>
</dbReference>
<name>A0ABR8Y2P7_9BACL</name>
<accession>A0ABR8Y2P7</accession>
<gene>
    <name evidence="2" type="ORF">H9635_16820</name>
</gene>
<protein>
    <recommendedName>
        <fullName evidence="4">YbbR-like domain-containing protein ybbR</fullName>
    </recommendedName>
</protein>
<dbReference type="Pfam" id="PF07949">
    <property type="entry name" value="YbbR"/>
    <property type="match status" value="3"/>
</dbReference>
<evidence type="ECO:0000313" key="2">
    <source>
        <dbReference type="EMBL" id="MBD8038412.1"/>
    </source>
</evidence>
<dbReference type="InterPro" id="IPR053154">
    <property type="entry name" value="c-di-AMP_regulator"/>
</dbReference>
<evidence type="ECO:0000256" key="1">
    <source>
        <dbReference type="SAM" id="MobiDB-lite"/>
    </source>
</evidence>
<comment type="caution">
    <text evidence="2">The sequence shown here is derived from an EMBL/GenBank/DDBJ whole genome shotgun (WGS) entry which is preliminary data.</text>
</comment>
<dbReference type="Gene3D" id="2.170.120.40">
    <property type="entry name" value="YbbR-like domain"/>
    <property type="match status" value="2"/>
</dbReference>
<keyword evidence="3" id="KW-1185">Reference proteome</keyword>
<feature type="compositionally biased region" description="Acidic residues" evidence="1">
    <location>
        <begin position="316"/>
        <end position="332"/>
    </location>
</feature>
<proteinExistence type="predicted"/>
<dbReference type="EMBL" id="JACSPZ010000010">
    <property type="protein sequence ID" value="MBD8038412.1"/>
    <property type="molecule type" value="Genomic_DNA"/>
</dbReference>
<feature type="region of interest" description="Disordered" evidence="1">
    <location>
        <begin position="310"/>
        <end position="332"/>
    </location>
</feature>
<evidence type="ECO:0000313" key="3">
    <source>
        <dbReference type="Proteomes" id="UP000619101"/>
    </source>
</evidence>
<dbReference type="PANTHER" id="PTHR37804:SF1">
    <property type="entry name" value="CDAA REGULATORY PROTEIN CDAR"/>
    <property type="match status" value="1"/>
</dbReference>
<dbReference type="Gene3D" id="2.170.120.30">
    <property type="match status" value="1"/>
</dbReference>